<dbReference type="Gene3D" id="3.40.50.1460">
    <property type="match status" value="1"/>
</dbReference>
<accession>A0A2H6LCQ5</accession>
<dbReference type="AlphaFoldDB" id="A0A2H6LCQ5"/>
<evidence type="ECO:0000313" key="4">
    <source>
        <dbReference type="EMBL" id="GBE90953.1"/>
    </source>
</evidence>
<dbReference type="Pfam" id="PF00656">
    <property type="entry name" value="Peptidase_C14"/>
    <property type="match status" value="1"/>
</dbReference>
<evidence type="ECO:0000259" key="3">
    <source>
        <dbReference type="Pfam" id="PF19954"/>
    </source>
</evidence>
<protein>
    <submittedName>
        <fullName evidence="4">Peptidase C14</fullName>
    </submittedName>
</protein>
<evidence type="ECO:0000256" key="1">
    <source>
        <dbReference type="SAM" id="MobiDB-lite"/>
    </source>
</evidence>
<dbReference type="InterPro" id="IPR011600">
    <property type="entry name" value="Pept_C14_caspase"/>
</dbReference>
<feature type="domain" description="Effector-associated" evidence="3">
    <location>
        <begin position="819"/>
        <end position="895"/>
    </location>
</feature>
<name>A0A2H6LCQ5_9NOSO</name>
<evidence type="ECO:0000313" key="5">
    <source>
        <dbReference type="Proteomes" id="UP000236527"/>
    </source>
</evidence>
<dbReference type="RefSeq" id="WP_245894814.1">
    <property type="nucleotide sequence ID" value="NZ_DF978422.1"/>
</dbReference>
<dbReference type="GO" id="GO:0006508">
    <property type="term" value="P:proteolysis"/>
    <property type="evidence" value="ECO:0007669"/>
    <property type="project" value="InterPro"/>
</dbReference>
<dbReference type="InterPro" id="IPR029030">
    <property type="entry name" value="Caspase-like_dom_sf"/>
</dbReference>
<sequence length="1012" mass="113056">MIDQLITALSKEVEMSAEEIADTIWLALQLHGFQAESVSYDIQKDERTLSKPQSHTTQLEEIPNQRPKEQKAGIYLPTKQKTSKSLGLSFKVPDAPSLRQPLTFARALKPLMRRVPSGKELVLDEAATVQRIADEGLWIPVLKPAVEPWLDLELVVDEAISMQIWRYTIRELERLLKNYGIFRDVRVWGLITDENEQVQIRRGIGTAAKNQTLRSPKELIDPSGRRLVLVVSDCVSSLWRNGRVTPVLELWAKQGSIAIVQMLPKWLWKRTALGRASEVRLQALTQGACNQKLIAREVSFWDELDEETGVKVPVFTLEQDKVATWAQMLSGRGNIWTLGYVFKLNATPVDKESSLFNLTHSDLSAEQRVQAFRVTASPMARKLAGLLASAPVISLPIVRLIRETLLKDSQQVHVAEVFLGGLLKPLSEINADTNPDYVQYEFMDGVRELFVDSVPSQYVLNVVDEVSKYVAKKAGLSLEAFAAVLRNPRQVRDSKIVEEVGYFATVTAQVLRCLGSEYVKVAEELELDYFESDKNLYTNISSGNALFSQGHACIVGVGGDLPNTVDDAVGLANILKDAERCAYPPEQVHLLTKEQANREGILTTLDQLSKSTTPDSTVIVYFSGHGYEVNSPIGKTYYLMPFGYDQTKLHKTAINSAEFITKLQAISAKKLLILFDCCHSGGLGNTSKLGYEAQKAPLPLEAQALFNEGKALVVIASSQSDEKSFAGRPYSAFTLALIEALAGKGASQKDGYVRVADLAMYVREVVPRRTRDRQHPILNFEQADNFILAYYAGGETEPKGLPFEGEPDIKAELEAFNKMTPAERLEETLHRVEQGMQTDEDITFLRQLLLAGDRQIALQLGKYNINIGEGKEIHIGDRIYRGADAETVRKISKEILEVNAIAPTTPFYIYIVYQHDEGLKIDSYSFPYSDIKKNSDYPRFLALLNQLPNLKIQPEMSVVFRISDEVTLDSTNATDNANAGVIVIPQTVLDFFEDSHLAFTYIKSHIDKFMNG</sequence>
<keyword evidence="5" id="KW-1185">Reference proteome</keyword>
<dbReference type="InterPro" id="IPR047738">
    <property type="entry name" value="SAV_2336-like_N"/>
</dbReference>
<dbReference type="Proteomes" id="UP000236527">
    <property type="component" value="Unassembled WGS sequence"/>
</dbReference>
<dbReference type="SUPFAM" id="SSF52129">
    <property type="entry name" value="Caspase-like"/>
    <property type="match status" value="1"/>
</dbReference>
<feature type="region of interest" description="Disordered" evidence="1">
    <location>
        <begin position="46"/>
        <end position="65"/>
    </location>
</feature>
<dbReference type="EMBL" id="BDGE01000012">
    <property type="protein sequence ID" value="GBE90953.1"/>
    <property type="molecule type" value="Genomic_DNA"/>
</dbReference>
<organism evidence="4 5">
    <name type="scientific">Nostoc cycadae WK-1</name>
    <dbReference type="NCBI Taxonomy" id="1861711"/>
    <lineage>
        <taxon>Bacteria</taxon>
        <taxon>Bacillati</taxon>
        <taxon>Cyanobacteriota</taxon>
        <taxon>Cyanophyceae</taxon>
        <taxon>Nostocales</taxon>
        <taxon>Nostocaceae</taxon>
        <taxon>Nostoc</taxon>
    </lineage>
</organism>
<dbReference type="GO" id="GO:0004197">
    <property type="term" value="F:cysteine-type endopeptidase activity"/>
    <property type="evidence" value="ECO:0007669"/>
    <property type="project" value="InterPro"/>
</dbReference>
<dbReference type="NCBIfam" id="NF041121">
    <property type="entry name" value="SAV_2336_NTERM"/>
    <property type="match status" value="1"/>
</dbReference>
<reference evidence="5" key="1">
    <citation type="journal article" date="2018" name="Genome Announc.">
        <title>Draft Genome Sequence of the Nitrogen-Fixing and Hormogonia-Inducing Cyanobacterium Nostoc cycadae Strain WK-1, Isolated from the Coralloid Roots of Cycas revoluta.</title>
        <authorList>
            <person name="Kanesaki Y."/>
            <person name="Hirose M."/>
            <person name="Hirose Y."/>
            <person name="Fujisawa T."/>
            <person name="Nakamura Y."/>
            <person name="Watanabe S."/>
            <person name="Matsunaga S."/>
            <person name="Uchida H."/>
            <person name="Murakami A."/>
        </authorList>
    </citation>
    <scope>NUCLEOTIDE SEQUENCE [LARGE SCALE GENOMIC DNA]</scope>
    <source>
        <strain evidence="5">WK-1</strain>
    </source>
</reference>
<feature type="compositionally biased region" description="Polar residues" evidence="1">
    <location>
        <begin position="50"/>
        <end position="59"/>
    </location>
</feature>
<comment type="caution">
    <text evidence="4">The sequence shown here is derived from an EMBL/GenBank/DDBJ whole genome shotgun (WGS) entry which is preliminary data.</text>
</comment>
<gene>
    <name evidence="4" type="ORF">NCWK1_0673</name>
</gene>
<evidence type="ECO:0000259" key="2">
    <source>
        <dbReference type="Pfam" id="PF00656"/>
    </source>
</evidence>
<dbReference type="Pfam" id="PF19954">
    <property type="entry name" value="EAD10"/>
    <property type="match status" value="1"/>
</dbReference>
<proteinExistence type="predicted"/>
<feature type="domain" description="Peptidase C14 caspase" evidence="2">
    <location>
        <begin position="550"/>
        <end position="783"/>
    </location>
</feature>
<dbReference type="InterPro" id="IPR045429">
    <property type="entry name" value="EAD10"/>
</dbReference>